<feature type="domain" description="Alpha/beta hydrolase fold-3" evidence="2">
    <location>
        <begin position="137"/>
        <end position="340"/>
    </location>
</feature>
<dbReference type="InterPro" id="IPR013094">
    <property type="entry name" value="AB_hydrolase_3"/>
</dbReference>
<keyword evidence="1" id="KW-0378">Hydrolase</keyword>
<dbReference type="Proteomes" id="UP001410795">
    <property type="component" value="Unassembled WGS sequence"/>
</dbReference>
<dbReference type="PANTHER" id="PTHR48081:SF8">
    <property type="entry name" value="ALPHA_BETA HYDROLASE FOLD-3 DOMAIN-CONTAINING PROTEIN-RELATED"/>
    <property type="match status" value="1"/>
</dbReference>
<dbReference type="Gene3D" id="3.40.50.1820">
    <property type="entry name" value="alpha/beta hydrolase"/>
    <property type="match status" value="1"/>
</dbReference>
<keyword evidence="4" id="KW-1185">Reference proteome</keyword>
<comment type="caution">
    <text evidence="3">The sequence shown here is derived from an EMBL/GenBank/DDBJ whole genome shotgun (WGS) entry which is preliminary data.</text>
</comment>
<dbReference type="InterPro" id="IPR029058">
    <property type="entry name" value="AB_hydrolase_fold"/>
</dbReference>
<dbReference type="EMBL" id="BAAAYV010000025">
    <property type="protein sequence ID" value="GAA3668624.1"/>
    <property type="molecule type" value="Genomic_DNA"/>
</dbReference>
<dbReference type="Pfam" id="PF07859">
    <property type="entry name" value="Abhydrolase_3"/>
    <property type="match status" value="1"/>
</dbReference>
<dbReference type="PANTHER" id="PTHR48081">
    <property type="entry name" value="AB HYDROLASE SUPERFAMILY PROTEIN C4A8.06C"/>
    <property type="match status" value="1"/>
</dbReference>
<accession>A0ABP7BS56</accession>
<evidence type="ECO:0000313" key="4">
    <source>
        <dbReference type="Proteomes" id="UP001410795"/>
    </source>
</evidence>
<dbReference type="SUPFAM" id="SSF53474">
    <property type="entry name" value="alpha/beta-Hydrolases"/>
    <property type="match status" value="1"/>
</dbReference>
<sequence length="367" mass="38207">MIVPDARLQRLLDAVRSERVDEHDGEPPFARDVGESAESWRRRVVAARAIADAAAVARRAIVDRAASRLFGVSLRDLLPGAVPLIRGELRVNVTAADELGDLAGGLPDGVEAFPGHSAGEVVRVSVTRPETASGAVIVRLHGGAFWMGGGAASDQVDALLIDALASTTGATVLNVDHRLAPEHPFPAAIVDVMCVLRDLRDGSLAEAIGHDVDPARIALVGTSSGSNIVTAAAMADGRANPAHPLAALALIVPSMLLNDAPGGLRRNPVAWSARQRQLRGYLGAVVDADSPWVSPGMASTLPGMPPTFAAIAAYDEVAMGGHEVCRAIVSAGSPALAREYIMTHTVALPEEEAAMFGDITSFLGRHL</sequence>
<dbReference type="InterPro" id="IPR050300">
    <property type="entry name" value="GDXG_lipolytic_enzyme"/>
</dbReference>
<dbReference type="RefSeq" id="WP_221858072.1">
    <property type="nucleotide sequence ID" value="NZ_BAAAYV010000025.1"/>
</dbReference>
<evidence type="ECO:0000259" key="2">
    <source>
        <dbReference type="Pfam" id="PF07859"/>
    </source>
</evidence>
<reference evidence="4" key="1">
    <citation type="journal article" date="2019" name="Int. J. Syst. Evol. Microbiol.">
        <title>The Global Catalogue of Microorganisms (GCM) 10K type strain sequencing project: providing services to taxonomists for standard genome sequencing and annotation.</title>
        <authorList>
            <consortium name="The Broad Institute Genomics Platform"/>
            <consortium name="The Broad Institute Genome Sequencing Center for Infectious Disease"/>
            <person name="Wu L."/>
            <person name="Ma J."/>
        </authorList>
    </citation>
    <scope>NUCLEOTIDE SEQUENCE [LARGE SCALE GENOMIC DNA]</scope>
    <source>
        <strain evidence="4">JCM 16546</strain>
    </source>
</reference>
<gene>
    <name evidence="3" type="ORF">GCM10022202_33390</name>
</gene>
<protein>
    <recommendedName>
        <fullName evidence="2">Alpha/beta hydrolase fold-3 domain-containing protein</fullName>
    </recommendedName>
</protein>
<name>A0ABP7BS56_9MICO</name>
<evidence type="ECO:0000256" key="1">
    <source>
        <dbReference type="ARBA" id="ARBA00022801"/>
    </source>
</evidence>
<proteinExistence type="predicted"/>
<evidence type="ECO:0000313" key="3">
    <source>
        <dbReference type="EMBL" id="GAA3668624.1"/>
    </source>
</evidence>
<organism evidence="3 4">
    <name type="scientific">Microbacterium marinilacus</name>
    <dbReference type="NCBI Taxonomy" id="415209"/>
    <lineage>
        <taxon>Bacteria</taxon>
        <taxon>Bacillati</taxon>
        <taxon>Actinomycetota</taxon>
        <taxon>Actinomycetes</taxon>
        <taxon>Micrococcales</taxon>
        <taxon>Microbacteriaceae</taxon>
        <taxon>Microbacterium</taxon>
    </lineage>
</organism>